<dbReference type="Proteomes" id="UP000642180">
    <property type="component" value="Unassembled WGS sequence"/>
</dbReference>
<keyword evidence="3" id="KW-1185">Reference proteome</keyword>
<protein>
    <recommendedName>
        <fullName evidence="1">HTH cro/C1-type domain-containing protein</fullName>
    </recommendedName>
</protein>
<dbReference type="EMBL" id="BMDI01000001">
    <property type="protein sequence ID" value="GGI16408.1"/>
    <property type="molecule type" value="Genomic_DNA"/>
</dbReference>
<feature type="domain" description="HTH cro/C1-type" evidence="1">
    <location>
        <begin position="9"/>
        <end position="64"/>
    </location>
</feature>
<evidence type="ECO:0000259" key="1">
    <source>
        <dbReference type="PROSITE" id="PS50943"/>
    </source>
</evidence>
<dbReference type="CDD" id="cd00093">
    <property type="entry name" value="HTH_XRE"/>
    <property type="match status" value="1"/>
</dbReference>
<dbReference type="PROSITE" id="PS50943">
    <property type="entry name" value="HTH_CROC1"/>
    <property type="match status" value="1"/>
</dbReference>
<sequence>MDTQFSTRLEQALKHSGKERQELAAALGISVQALSHVFIGKTKALTAENTAKAGRFLGVDLYWLATGEGKPDGSQPVPQVSQRTEPYNATATTDEIIELIALYQQASERGRSNILDLARSAVKQNTLRWRRVANES</sequence>
<reference evidence="3" key="1">
    <citation type="journal article" date="2019" name="Int. J. Syst. Evol. Microbiol.">
        <title>The Global Catalogue of Microorganisms (GCM) 10K type strain sequencing project: providing services to taxonomists for standard genome sequencing and annotation.</title>
        <authorList>
            <consortium name="The Broad Institute Genomics Platform"/>
            <consortium name="The Broad Institute Genome Sequencing Center for Infectious Disease"/>
            <person name="Wu L."/>
            <person name="Ma J."/>
        </authorList>
    </citation>
    <scope>NUCLEOTIDE SEQUENCE [LARGE SCALE GENOMIC DNA]</scope>
    <source>
        <strain evidence="3">CCM 2767</strain>
    </source>
</reference>
<accession>A0A8J3AL32</accession>
<name>A0A8J3AL32_9BURK</name>
<dbReference type="InterPro" id="IPR001387">
    <property type="entry name" value="Cro/C1-type_HTH"/>
</dbReference>
<comment type="caution">
    <text evidence="2">The sequence shown here is derived from an EMBL/GenBank/DDBJ whole genome shotgun (WGS) entry which is preliminary data.</text>
</comment>
<proteinExistence type="predicted"/>
<dbReference type="RefSeq" id="WP_188379588.1">
    <property type="nucleotide sequence ID" value="NZ_BMDI01000001.1"/>
</dbReference>
<dbReference type="Pfam" id="PF01381">
    <property type="entry name" value="HTH_3"/>
    <property type="match status" value="1"/>
</dbReference>
<dbReference type="SMART" id="SM00530">
    <property type="entry name" value="HTH_XRE"/>
    <property type="match status" value="1"/>
</dbReference>
<dbReference type="GO" id="GO:0003677">
    <property type="term" value="F:DNA binding"/>
    <property type="evidence" value="ECO:0007669"/>
    <property type="project" value="InterPro"/>
</dbReference>
<organism evidence="2 3">
    <name type="scientific">Oxalicibacterium faecigallinarum</name>
    <dbReference type="NCBI Taxonomy" id="573741"/>
    <lineage>
        <taxon>Bacteria</taxon>
        <taxon>Pseudomonadati</taxon>
        <taxon>Pseudomonadota</taxon>
        <taxon>Betaproteobacteria</taxon>
        <taxon>Burkholderiales</taxon>
        <taxon>Oxalobacteraceae</taxon>
        <taxon>Oxalicibacterium</taxon>
    </lineage>
</organism>
<dbReference type="SUPFAM" id="SSF47413">
    <property type="entry name" value="lambda repressor-like DNA-binding domains"/>
    <property type="match status" value="1"/>
</dbReference>
<evidence type="ECO:0000313" key="2">
    <source>
        <dbReference type="EMBL" id="GGI16408.1"/>
    </source>
</evidence>
<dbReference type="InterPro" id="IPR010982">
    <property type="entry name" value="Lambda_DNA-bd_dom_sf"/>
</dbReference>
<gene>
    <name evidence="2" type="ORF">GCM10008066_03810</name>
</gene>
<dbReference type="Gene3D" id="1.10.260.40">
    <property type="entry name" value="lambda repressor-like DNA-binding domains"/>
    <property type="match status" value="1"/>
</dbReference>
<dbReference type="AlphaFoldDB" id="A0A8J3AL32"/>
<evidence type="ECO:0000313" key="3">
    <source>
        <dbReference type="Proteomes" id="UP000642180"/>
    </source>
</evidence>